<dbReference type="eggNOG" id="ENOG502RPD7">
    <property type="taxonomic scope" value="Eukaryota"/>
</dbReference>
<organism evidence="6">
    <name type="scientific">Spathaspora passalidarum (strain NRRL Y-27907 / 11-Y1)</name>
    <dbReference type="NCBI Taxonomy" id="619300"/>
    <lineage>
        <taxon>Eukaryota</taxon>
        <taxon>Fungi</taxon>
        <taxon>Dikarya</taxon>
        <taxon>Ascomycota</taxon>
        <taxon>Saccharomycotina</taxon>
        <taxon>Pichiomycetes</taxon>
        <taxon>Debaryomycetaceae</taxon>
        <taxon>Spathaspora</taxon>
    </lineage>
</organism>
<feature type="compositionally biased region" description="Polar residues" evidence="3">
    <location>
        <begin position="43"/>
        <end position="53"/>
    </location>
</feature>
<dbReference type="GeneID" id="18874158"/>
<gene>
    <name evidence="5" type="ORF">SPAPADRAFT_62032</name>
</gene>
<evidence type="ECO:0000313" key="5">
    <source>
        <dbReference type="EMBL" id="EGW31463.1"/>
    </source>
</evidence>
<dbReference type="InterPro" id="IPR023167">
    <property type="entry name" value="Yap1_redox_dom_sf"/>
</dbReference>
<dbReference type="RefSeq" id="XP_007376241.1">
    <property type="nucleotide sequence ID" value="XM_007376179.1"/>
</dbReference>
<dbReference type="GO" id="GO:0090575">
    <property type="term" value="C:RNA polymerase II transcription regulator complex"/>
    <property type="evidence" value="ECO:0007669"/>
    <property type="project" value="TreeGrafter"/>
</dbReference>
<sequence>MNKDVNNNLDFTAGFDEQLDSFCAKLGEACGTRQQPVPKYKRNNSSTSSVPVSHQYNSPFSTLVTPNSNSYDYTNDPFFTTNGDFNFNIPSPKDVKTDASIAKAAEKNDPLSFLNDNNFDVSLAFGDPSPGDELDPIALLTTEESQYDPLTDQVNVNFNFNDFVKHSLPSESSVSTGNYTTEQPKVSTIPEVQEEDDDDDDAVVPAPPKTIKCSEIWDRITAHPKYTEIDIDGLCHELKSKAKCSENGVVINATDVNKLLEENIFFKH</sequence>
<dbReference type="OMA" id="ENIFFKH"/>
<dbReference type="PANTHER" id="PTHR40621">
    <property type="entry name" value="TRANSCRIPTION FACTOR KAPC-RELATED"/>
    <property type="match status" value="1"/>
</dbReference>
<evidence type="ECO:0000259" key="4">
    <source>
        <dbReference type="Pfam" id="PF08601"/>
    </source>
</evidence>
<dbReference type="PANTHER" id="PTHR40621:SF6">
    <property type="entry name" value="AP-1-LIKE TRANSCRIPTION FACTOR YAP1-RELATED"/>
    <property type="match status" value="1"/>
</dbReference>
<proteinExistence type="predicted"/>
<evidence type="ECO:0000256" key="3">
    <source>
        <dbReference type="SAM" id="MobiDB-lite"/>
    </source>
</evidence>
<dbReference type="SUPFAM" id="SSF111430">
    <property type="entry name" value="YAP1 redox domain"/>
    <property type="match status" value="1"/>
</dbReference>
<dbReference type="InterPro" id="IPR013910">
    <property type="entry name" value="TF_PAP1"/>
</dbReference>
<dbReference type="InParanoid" id="G3AQB6"/>
<dbReference type="GO" id="GO:0000976">
    <property type="term" value="F:transcription cis-regulatory region binding"/>
    <property type="evidence" value="ECO:0007669"/>
    <property type="project" value="InterPro"/>
</dbReference>
<comment type="subcellular location">
    <subcellularLocation>
        <location evidence="1">Nucleus</location>
    </subcellularLocation>
</comment>
<feature type="region of interest" description="Disordered" evidence="3">
    <location>
        <begin position="34"/>
        <end position="53"/>
    </location>
</feature>
<accession>G3AQB6</accession>
<dbReference type="KEGG" id="spaa:SPAPADRAFT_62032"/>
<dbReference type="EMBL" id="GL996503">
    <property type="protein sequence ID" value="EGW31463.1"/>
    <property type="molecule type" value="Genomic_DNA"/>
</dbReference>
<feature type="compositionally biased region" description="Polar residues" evidence="3">
    <location>
        <begin position="170"/>
        <end position="186"/>
    </location>
</feature>
<dbReference type="Gene3D" id="1.10.238.100">
    <property type="entry name" value="YAP1 redox domain. Chain B"/>
    <property type="match status" value="1"/>
</dbReference>
<evidence type="ECO:0000256" key="1">
    <source>
        <dbReference type="ARBA" id="ARBA00004123"/>
    </source>
</evidence>
<dbReference type="InterPro" id="IPR050936">
    <property type="entry name" value="AP-1-like"/>
</dbReference>
<feature type="domain" description="Transcription factor PAP1" evidence="4">
    <location>
        <begin position="18"/>
        <end position="261"/>
    </location>
</feature>
<dbReference type="Pfam" id="PF08601">
    <property type="entry name" value="PAP1"/>
    <property type="match status" value="1"/>
</dbReference>
<keyword evidence="2" id="KW-0539">Nucleus</keyword>
<dbReference type="AlphaFoldDB" id="G3AQB6"/>
<dbReference type="GO" id="GO:0001228">
    <property type="term" value="F:DNA-binding transcription activator activity, RNA polymerase II-specific"/>
    <property type="evidence" value="ECO:0007669"/>
    <property type="project" value="TreeGrafter"/>
</dbReference>
<reference evidence="5 6" key="1">
    <citation type="journal article" date="2011" name="Proc. Natl. Acad. Sci. U.S.A.">
        <title>Comparative genomics of xylose-fermenting fungi for enhanced biofuel production.</title>
        <authorList>
            <person name="Wohlbach D.J."/>
            <person name="Kuo A."/>
            <person name="Sato T.K."/>
            <person name="Potts K.M."/>
            <person name="Salamov A.A."/>
            <person name="LaButti K.M."/>
            <person name="Sun H."/>
            <person name="Clum A."/>
            <person name="Pangilinan J.L."/>
            <person name="Lindquist E.A."/>
            <person name="Lucas S."/>
            <person name="Lapidus A."/>
            <person name="Jin M."/>
            <person name="Gunawan C."/>
            <person name="Balan V."/>
            <person name="Dale B.E."/>
            <person name="Jeffries T.W."/>
            <person name="Zinkel R."/>
            <person name="Barry K.W."/>
            <person name="Grigoriev I.V."/>
            <person name="Gasch A.P."/>
        </authorList>
    </citation>
    <scope>NUCLEOTIDE SEQUENCE [LARGE SCALE GENOMIC DNA]</scope>
    <source>
        <strain evidence="6">NRRL Y-27907 / 11-Y1</strain>
    </source>
</reference>
<protein>
    <recommendedName>
        <fullName evidence="4">Transcription factor PAP1 domain-containing protein</fullName>
    </recommendedName>
</protein>
<evidence type="ECO:0000313" key="6">
    <source>
        <dbReference type="Proteomes" id="UP000000709"/>
    </source>
</evidence>
<feature type="compositionally biased region" description="Acidic residues" evidence="3">
    <location>
        <begin position="192"/>
        <end position="202"/>
    </location>
</feature>
<dbReference type="HOGENOM" id="CLU_1038875_0_0_1"/>
<dbReference type="Proteomes" id="UP000000709">
    <property type="component" value="Unassembled WGS sequence"/>
</dbReference>
<evidence type="ECO:0000256" key="2">
    <source>
        <dbReference type="ARBA" id="ARBA00023242"/>
    </source>
</evidence>
<name>G3AQB6_SPAPN</name>
<dbReference type="FunCoup" id="G3AQB6">
    <property type="interactions" value="3485"/>
</dbReference>
<keyword evidence="6" id="KW-1185">Reference proteome</keyword>
<feature type="region of interest" description="Disordered" evidence="3">
    <location>
        <begin position="170"/>
        <end position="207"/>
    </location>
</feature>
<dbReference type="STRING" id="619300.G3AQB6"/>
<dbReference type="OrthoDB" id="5380163at2759"/>